<evidence type="ECO:0000313" key="3">
    <source>
        <dbReference type="Proteomes" id="UP001430919"/>
    </source>
</evidence>
<dbReference type="RefSeq" id="WP_229990467.1">
    <property type="nucleotide sequence ID" value="NZ_JAJJMO010000001.1"/>
</dbReference>
<evidence type="ECO:0000259" key="1">
    <source>
        <dbReference type="Pfam" id="PF20720"/>
    </source>
</evidence>
<dbReference type="InterPro" id="IPR049050">
    <property type="entry name" value="nSTAND3"/>
</dbReference>
<name>A0ABS8MXP7_9FLAO</name>
<organism evidence="2 3">
    <name type="scientific">Flavobacterium pisciphilum</name>
    <dbReference type="NCBI Taxonomy" id="2893755"/>
    <lineage>
        <taxon>Bacteria</taxon>
        <taxon>Pseudomonadati</taxon>
        <taxon>Bacteroidota</taxon>
        <taxon>Flavobacteriia</taxon>
        <taxon>Flavobacteriales</taxon>
        <taxon>Flavobacteriaceae</taxon>
        <taxon>Flavobacterium</taxon>
    </lineage>
</organism>
<gene>
    <name evidence="2" type="ORF">LNQ49_18395</name>
</gene>
<evidence type="ECO:0000313" key="2">
    <source>
        <dbReference type="EMBL" id="MCC9073551.1"/>
    </source>
</evidence>
<dbReference type="Gene3D" id="3.40.50.300">
    <property type="entry name" value="P-loop containing nucleotide triphosphate hydrolases"/>
    <property type="match status" value="1"/>
</dbReference>
<accession>A0ABS8MXP7</accession>
<feature type="domain" description="Novel STAND NTPase 3" evidence="1">
    <location>
        <begin position="261"/>
        <end position="400"/>
    </location>
</feature>
<comment type="caution">
    <text evidence="2">The sequence shown here is derived from an EMBL/GenBank/DDBJ whole genome shotgun (WGS) entry which is preliminary data.</text>
</comment>
<dbReference type="Pfam" id="PF20720">
    <property type="entry name" value="nSTAND3"/>
    <property type="match status" value="1"/>
</dbReference>
<dbReference type="Proteomes" id="UP001430919">
    <property type="component" value="Unassembled WGS sequence"/>
</dbReference>
<protein>
    <submittedName>
        <fullName evidence="2">AAA family ATPase</fullName>
    </submittedName>
</protein>
<proteinExistence type="predicted"/>
<dbReference type="EMBL" id="JAJJMO010000001">
    <property type="protein sequence ID" value="MCC9073551.1"/>
    <property type="molecule type" value="Genomic_DNA"/>
</dbReference>
<reference evidence="2" key="1">
    <citation type="submission" date="2021-11" db="EMBL/GenBank/DDBJ databases">
        <title>Description of novel Flavobacterium species.</title>
        <authorList>
            <person name="Saticioglu I.B."/>
            <person name="Ay H."/>
            <person name="Altun S."/>
            <person name="Duman M."/>
        </authorList>
    </citation>
    <scope>NUCLEOTIDE SEQUENCE</scope>
    <source>
        <strain evidence="2">F-65</strain>
    </source>
</reference>
<sequence>MTTAKDFIIRIENPAGYSGGFIYSPTQDAEVVYVFAARHSLVSVEEVPWTAQELSIEFLIENKWSKYNLKTDDIIIFGKNNEVEDIGVLVIKKSSLPVILDYTKCPSLCMVPQKDHLLEITGYPKIVQNELKRTLYQLKTLNDKDHSNQIQIELSDPLTGEYNDDNLVEGYSGSPIFIKVKNIFFCCGLFLGYERKNKRILGINLNLVNDLLLSKTLQTLSIHEIETDETILDAIEKLNENSMRVLSRVRSSVGKVNLPRTKVTAEATTVIKSNRLAIFTGKPGAGKSALVKNIFENLKNEYEILALQGEQLDRENIEQLFSEPPFNFKTRFADILNSPAYDKSHILLIDSIEKVLETNNADTILDFFELLSKRPNITLVLTCRSYAVEQLKIRFLRQFPPFPNFEVPLLDKIELNTVAETYPALVSLLDNISLSKVLQIPFNLDKAVTLPENSLSNDVDSEVKFKQIMWEYVIEGLDKITEVDQRKLRGEIFMKIALQRTAAMSAYTTVDDAPQKILYSLIADNIIDPEPVYKNSFAPAHDIYEDWALTRHIDYNYLKYIIDQGNYDNFYESLGSTPAVRRAFRIWISEKIQTINETINQFLKATLREQKTQKYWKDEILIAIMQSPYSRDFLKENKDFLFLNNFEYFKRINFLVQVACQKPDFTLLSVIEQEKRTELYHNINLIPFGEGWPNLIEFIFFNLDVLQTQMKLILLMMLQWEKGFKQAQPFPAEAGHVGKILIWYYKIFTSTVTPDLKRSKTDDLNKGILLLFNLADVVKEDLKVIIEVAFRNKKSAVDLAIGNLYDKILDYVLDGYEGKNICKNYPELVLEIAEKDWFYYPPTPEEIAEMAKKSLFGPHYRSGIHSENNFGIQESTSHDYSPASPYETPILNLLLVSPFRTLNFLIKLFNHSANSYINSDFGKSNQFLFPPDVRSEITITMPDGNKIRHHASPTLWMMFRGTYNNVPDLLKCTLMALECYLLHIGKDIKENEDEQYTEILKRLWDYSFDVLISKSNNVMTDAILISVANEHMDIVGNKIFPLLKIKEIYKLDFNRCINETEAFSPISYKRQSQLRHLQLQNFQNLKHRSKSIEDLVMNLSQGQYEADIFQIIDKFNSENPTDQAWRFALTRIDKRKYKIVGEVENGFLMETNLEEDLKKVVEQHKERQAITNPVSHASYWCMKKLRHEIVEENNYAKWSEFYLISKAAENNIEINSRYKQAVLIASIGIRDFYSCLTPLEKEWSNDKIIELFKYELFENKQHLDLQHSKYTVYETEAAFSVLPLIMSYAEESEKKDLRQYMVFALINLTDRSECRSLIESIRQNLWQSDPAFVLLCISSIIEYSKISFLKQNLQYFRRVETSSKISPFAFLKEIYSNIRLTINPGYRASNHQSSDKNYNKILHEYNSAINKIMDKVGAGVAPSQIEIPDYEKNGSDWLFEALKLVPQDTDLKILQDYYKEVLNFIFESLTRDSTSYDDRLHYSLQQLFHQKFAQFLLSQPEDTAIEHFKILINWVYVEGSKRNYANKKFDFVEKCLEELINQLINNESKSDNFWILWNYLSHKILTTNTFIFDKTLLLNHRILSLTQKEWAPLDNKKHFFETIILEGADLNSSGRLIAGIGYKELMPDGIFWLAERIKNEWPNNKDWNFYLEKIVIQTYYDGVRRKEVITSTKLRNAFILLLDKLIDETASSTAYIIRDDFISSKGIIND</sequence>
<keyword evidence="3" id="KW-1185">Reference proteome</keyword>
<dbReference type="InterPro" id="IPR027417">
    <property type="entry name" value="P-loop_NTPase"/>
</dbReference>
<dbReference type="SUPFAM" id="SSF52540">
    <property type="entry name" value="P-loop containing nucleoside triphosphate hydrolases"/>
    <property type="match status" value="1"/>
</dbReference>